<dbReference type="InterPro" id="IPR007110">
    <property type="entry name" value="Ig-like_dom"/>
</dbReference>
<organism evidence="8 9">
    <name type="scientific">Ilyodon furcidens</name>
    <name type="common">goldbreast splitfin</name>
    <dbReference type="NCBI Taxonomy" id="33524"/>
    <lineage>
        <taxon>Eukaryota</taxon>
        <taxon>Metazoa</taxon>
        <taxon>Chordata</taxon>
        <taxon>Craniata</taxon>
        <taxon>Vertebrata</taxon>
        <taxon>Euteleostomi</taxon>
        <taxon>Actinopterygii</taxon>
        <taxon>Neopterygii</taxon>
        <taxon>Teleostei</taxon>
        <taxon>Neoteleostei</taxon>
        <taxon>Acanthomorphata</taxon>
        <taxon>Ovalentaria</taxon>
        <taxon>Atherinomorphae</taxon>
        <taxon>Cyprinodontiformes</taxon>
        <taxon>Goodeidae</taxon>
        <taxon>Ilyodon</taxon>
    </lineage>
</organism>
<dbReference type="EMBL" id="JAHRIQ010001963">
    <property type="protein sequence ID" value="MEQ2221822.1"/>
    <property type="molecule type" value="Genomic_DNA"/>
</dbReference>
<dbReference type="PROSITE" id="PS50835">
    <property type="entry name" value="IG_LIKE"/>
    <property type="match status" value="2"/>
</dbReference>
<evidence type="ECO:0000256" key="1">
    <source>
        <dbReference type="ARBA" id="ARBA00004370"/>
    </source>
</evidence>
<feature type="signal peptide" evidence="6">
    <location>
        <begin position="1"/>
        <end position="30"/>
    </location>
</feature>
<evidence type="ECO:0000259" key="7">
    <source>
        <dbReference type="PROSITE" id="PS50835"/>
    </source>
</evidence>
<comment type="caution">
    <text evidence="8">The sequence shown here is derived from an EMBL/GenBank/DDBJ whole genome shotgun (WGS) entry which is preliminary data.</text>
</comment>
<name>A0ABV0SMM4_9TELE</name>
<protein>
    <recommendedName>
        <fullName evidence="7">Ig-like domain-containing protein</fullName>
    </recommendedName>
</protein>
<feature type="domain" description="Ig-like" evidence="7">
    <location>
        <begin position="30"/>
        <end position="140"/>
    </location>
</feature>
<comment type="subcellular location">
    <subcellularLocation>
        <location evidence="1">Membrane</location>
    </subcellularLocation>
</comment>
<feature type="transmembrane region" description="Helical" evidence="5">
    <location>
        <begin position="253"/>
        <end position="272"/>
    </location>
</feature>
<keyword evidence="4" id="KW-0175">Coiled coil</keyword>
<dbReference type="SUPFAM" id="SSF48726">
    <property type="entry name" value="Immunoglobulin"/>
    <property type="match status" value="2"/>
</dbReference>
<evidence type="ECO:0000256" key="3">
    <source>
        <dbReference type="ARBA" id="ARBA00023319"/>
    </source>
</evidence>
<keyword evidence="3" id="KW-0393">Immunoglobulin domain</keyword>
<dbReference type="PANTHER" id="PTHR24100">
    <property type="entry name" value="BUTYROPHILIN"/>
    <property type="match status" value="1"/>
</dbReference>
<keyword evidence="5" id="KW-0812">Transmembrane</keyword>
<proteinExistence type="predicted"/>
<dbReference type="SMART" id="SM00409">
    <property type="entry name" value="IG"/>
    <property type="match status" value="1"/>
</dbReference>
<gene>
    <name evidence="8" type="ORF">ILYODFUR_019542</name>
</gene>
<dbReference type="InterPro" id="IPR053896">
    <property type="entry name" value="BTN3A2-like_Ig-C"/>
</dbReference>
<dbReference type="PANTHER" id="PTHR24100:SF151">
    <property type="entry name" value="ICOS LIGAND"/>
    <property type="match status" value="1"/>
</dbReference>
<keyword evidence="9" id="KW-1185">Reference proteome</keyword>
<dbReference type="Pfam" id="PF22705">
    <property type="entry name" value="C2-set_3"/>
    <property type="match status" value="1"/>
</dbReference>
<evidence type="ECO:0000313" key="8">
    <source>
        <dbReference type="EMBL" id="MEQ2221822.1"/>
    </source>
</evidence>
<evidence type="ECO:0000256" key="2">
    <source>
        <dbReference type="ARBA" id="ARBA00023136"/>
    </source>
</evidence>
<dbReference type="Pfam" id="PF07686">
    <property type="entry name" value="V-set"/>
    <property type="match status" value="1"/>
</dbReference>
<keyword evidence="5" id="KW-1133">Transmembrane helix</keyword>
<keyword evidence="6" id="KW-0732">Signal</keyword>
<accession>A0ABV0SMM4</accession>
<evidence type="ECO:0000256" key="4">
    <source>
        <dbReference type="SAM" id="Coils"/>
    </source>
</evidence>
<reference evidence="8 9" key="1">
    <citation type="submission" date="2021-06" db="EMBL/GenBank/DDBJ databases">
        <authorList>
            <person name="Palmer J.M."/>
        </authorList>
    </citation>
    <scope>NUCLEOTIDE SEQUENCE [LARGE SCALE GENOMIC DNA]</scope>
    <source>
        <strain evidence="9">if_2019</strain>
        <tissue evidence="8">Muscle</tissue>
    </source>
</reference>
<dbReference type="InterPro" id="IPR003599">
    <property type="entry name" value="Ig_sub"/>
</dbReference>
<dbReference type="InterPro" id="IPR036179">
    <property type="entry name" value="Ig-like_dom_sf"/>
</dbReference>
<evidence type="ECO:0000256" key="5">
    <source>
        <dbReference type="SAM" id="Phobius"/>
    </source>
</evidence>
<sequence length="459" mass="52387">MAHKGGMSSVNLLFIIAVIDFLLLMSACKGQLQEIDSSQSVTAMVGEDVVLPCHLEPPKDASQMTLEWGRPDLKPRFVFVRLDGQEYPDDQNEAYKGRSSMFPDKLKNGDISLKLSDVRHSDNGRYRCYLPKEKKEYFVTLVAGSVSSPDISIAGLDASNSGVMLDCSSAGWYPEPDVFWLDGEGNIMSAGPAEKIRGSDGLYRVSSRVTVEKRHNNNVTCRVQQKDINQTRETHIYVQDGSFIPPPDCSVSISFSVILGLTLLLGVATFIWKWRQTKISIKKLKDKVNEEQQQLMAEEKQNLAEKKSKLEEELKNRNKDQISIDQQIEAFMKMSKELKEQKIQLADQKEEAEKMVEEDERKLKAVDDEVRNQMGDTVEKRAQRYLKLKELITESNDRLEKIKKAHQNVELMTEKLMGRTCDEVTNLKERKQEIENHLVEKQKQLKEIDTDGISLLRKK</sequence>
<dbReference type="InterPro" id="IPR050504">
    <property type="entry name" value="IgSF_BTN/MOG"/>
</dbReference>
<dbReference type="Proteomes" id="UP001482620">
    <property type="component" value="Unassembled WGS sequence"/>
</dbReference>
<dbReference type="InterPro" id="IPR013106">
    <property type="entry name" value="Ig_V-set"/>
</dbReference>
<keyword evidence="2 5" id="KW-0472">Membrane</keyword>
<feature type="domain" description="Ig-like" evidence="7">
    <location>
        <begin position="149"/>
        <end position="237"/>
    </location>
</feature>
<feature type="chain" id="PRO_5046986067" description="Ig-like domain-containing protein" evidence="6">
    <location>
        <begin position="31"/>
        <end position="459"/>
    </location>
</feature>
<dbReference type="Gene3D" id="2.60.40.10">
    <property type="entry name" value="Immunoglobulins"/>
    <property type="match status" value="2"/>
</dbReference>
<feature type="coiled-coil region" evidence="4">
    <location>
        <begin position="281"/>
        <end position="451"/>
    </location>
</feature>
<evidence type="ECO:0000256" key="6">
    <source>
        <dbReference type="SAM" id="SignalP"/>
    </source>
</evidence>
<evidence type="ECO:0000313" key="9">
    <source>
        <dbReference type="Proteomes" id="UP001482620"/>
    </source>
</evidence>
<dbReference type="InterPro" id="IPR013783">
    <property type="entry name" value="Ig-like_fold"/>
</dbReference>